<dbReference type="Pfam" id="PF00098">
    <property type="entry name" value="zf-CCHC"/>
    <property type="match status" value="1"/>
</dbReference>
<accession>A0AAW2WEX1</accession>
<evidence type="ECO:0000256" key="1">
    <source>
        <dbReference type="PROSITE-ProRule" id="PRU00047"/>
    </source>
</evidence>
<dbReference type="SMART" id="SM00343">
    <property type="entry name" value="ZnF_C2HC"/>
    <property type="match status" value="1"/>
</dbReference>
<keyword evidence="1" id="KW-0863">Zinc-finger</keyword>
<dbReference type="InterPro" id="IPR036875">
    <property type="entry name" value="Znf_CCHC_sf"/>
</dbReference>
<sequence length="368" mass="41736">MQAMVSYFEKLIDRKLEGFHERLDQVENQVAGPRPTNQRHASNPRPQHPIYNEYLEDPSDGEEYEDIRPRRVNRPRDRPRRPREEDGGLGGVKVTIPSFKGKSDPEAYLEWEMRVEQIFSCHNYSKNKKVQPEHNLSRNHDIRCFKCQGRGHIASECPNQRTMIFNNHGELETEGENTDKKESSQEDGDGEYAEEGEALVTKRALSAQVQGKAHESIRVRSFRLPSPGLSLGHEIGVGSHPGLGIYTLILEIVGTLFSIRSTTKAIDFVERRRISKCIEDTAVTGDRSSSWNAPSSLHTPTTLNQTYDDHIFDTITSRRSKYNHIVLLLKSEDYCVLSSRGSSHAKPIPSSNWSLTSDVNPYKIPGVI</sequence>
<evidence type="ECO:0000259" key="3">
    <source>
        <dbReference type="PROSITE" id="PS50158"/>
    </source>
</evidence>
<feature type="region of interest" description="Disordered" evidence="2">
    <location>
        <begin position="171"/>
        <end position="195"/>
    </location>
</feature>
<dbReference type="PANTHER" id="PTHR35046">
    <property type="entry name" value="ZINC KNUCKLE (CCHC-TYPE) FAMILY PROTEIN"/>
    <property type="match status" value="1"/>
</dbReference>
<name>A0AAW2WEX1_9LAMI</name>
<dbReference type="SUPFAM" id="SSF57756">
    <property type="entry name" value="Retrovirus zinc finger-like domains"/>
    <property type="match status" value="1"/>
</dbReference>
<dbReference type="AlphaFoldDB" id="A0AAW2WEX1"/>
<evidence type="ECO:0000313" key="4">
    <source>
        <dbReference type="EMBL" id="KAL0439958.1"/>
    </source>
</evidence>
<reference evidence="4" key="2">
    <citation type="journal article" date="2024" name="Plant">
        <title>Genomic evolution and insights into agronomic trait innovations of Sesamum species.</title>
        <authorList>
            <person name="Miao H."/>
            <person name="Wang L."/>
            <person name="Qu L."/>
            <person name="Liu H."/>
            <person name="Sun Y."/>
            <person name="Le M."/>
            <person name="Wang Q."/>
            <person name="Wei S."/>
            <person name="Zheng Y."/>
            <person name="Lin W."/>
            <person name="Duan Y."/>
            <person name="Cao H."/>
            <person name="Xiong S."/>
            <person name="Wang X."/>
            <person name="Wei L."/>
            <person name="Li C."/>
            <person name="Ma Q."/>
            <person name="Ju M."/>
            <person name="Zhao R."/>
            <person name="Li G."/>
            <person name="Mu C."/>
            <person name="Tian Q."/>
            <person name="Mei H."/>
            <person name="Zhang T."/>
            <person name="Gao T."/>
            <person name="Zhang H."/>
        </authorList>
    </citation>
    <scope>NUCLEOTIDE SEQUENCE</scope>
    <source>
        <strain evidence="4">KEN1</strain>
    </source>
</reference>
<reference evidence="4" key="1">
    <citation type="submission" date="2020-06" db="EMBL/GenBank/DDBJ databases">
        <authorList>
            <person name="Li T."/>
            <person name="Hu X."/>
            <person name="Zhang T."/>
            <person name="Song X."/>
            <person name="Zhang H."/>
            <person name="Dai N."/>
            <person name="Sheng W."/>
            <person name="Hou X."/>
            <person name="Wei L."/>
        </authorList>
    </citation>
    <scope>NUCLEOTIDE SEQUENCE</scope>
    <source>
        <strain evidence="4">KEN1</strain>
        <tissue evidence="4">Leaf</tissue>
    </source>
</reference>
<feature type="domain" description="CCHC-type" evidence="3">
    <location>
        <begin position="143"/>
        <end position="159"/>
    </location>
</feature>
<keyword evidence="1" id="KW-0479">Metal-binding</keyword>
<dbReference type="PROSITE" id="PS50158">
    <property type="entry name" value="ZF_CCHC"/>
    <property type="match status" value="1"/>
</dbReference>
<evidence type="ECO:0000256" key="2">
    <source>
        <dbReference type="SAM" id="MobiDB-lite"/>
    </source>
</evidence>
<dbReference type="GO" id="GO:0003676">
    <property type="term" value="F:nucleic acid binding"/>
    <property type="evidence" value="ECO:0007669"/>
    <property type="project" value="InterPro"/>
</dbReference>
<dbReference type="PANTHER" id="PTHR35046:SF9">
    <property type="entry name" value="RNA-DIRECTED DNA POLYMERASE"/>
    <property type="match status" value="1"/>
</dbReference>
<gene>
    <name evidence="4" type="ORF">Slati_2478800</name>
</gene>
<organism evidence="4">
    <name type="scientific">Sesamum latifolium</name>
    <dbReference type="NCBI Taxonomy" id="2727402"/>
    <lineage>
        <taxon>Eukaryota</taxon>
        <taxon>Viridiplantae</taxon>
        <taxon>Streptophyta</taxon>
        <taxon>Embryophyta</taxon>
        <taxon>Tracheophyta</taxon>
        <taxon>Spermatophyta</taxon>
        <taxon>Magnoliopsida</taxon>
        <taxon>eudicotyledons</taxon>
        <taxon>Gunneridae</taxon>
        <taxon>Pentapetalae</taxon>
        <taxon>asterids</taxon>
        <taxon>lamiids</taxon>
        <taxon>Lamiales</taxon>
        <taxon>Pedaliaceae</taxon>
        <taxon>Sesamum</taxon>
    </lineage>
</organism>
<feature type="compositionally biased region" description="Acidic residues" evidence="2">
    <location>
        <begin position="185"/>
        <end position="195"/>
    </location>
</feature>
<feature type="compositionally biased region" description="Polar residues" evidence="2">
    <location>
        <begin position="35"/>
        <end position="45"/>
    </location>
</feature>
<dbReference type="Gene3D" id="4.10.60.10">
    <property type="entry name" value="Zinc finger, CCHC-type"/>
    <property type="match status" value="1"/>
</dbReference>
<proteinExistence type="predicted"/>
<keyword evidence="1" id="KW-0862">Zinc</keyword>
<dbReference type="EMBL" id="JACGWN010000008">
    <property type="protein sequence ID" value="KAL0439958.1"/>
    <property type="molecule type" value="Genomic_DNA"/>
</dbReference>
<feature type="compositionally biased region" description="Acidic residues" evidence="2">
    <location>
        <begin position="54"/>
        <end position="65"/>
    </location>
</feature>
<dbReference type="InterPro" id="IPR001878">
    <property type="entry name" value="Znf_CCHC"/>
</dbReference>
<feature type="region of interest" description="Disordered" evidence="2">
    <location>
        <begin position="27"/>
        <end position="98"/>
    </location>
</feature>
<comment type="caution">
    <text evidence="4">The sequence shown here is derived from an EMBL/GenBank/DDBJ whole genome shotgun (WGS) entry which is preliminary data.</text>
</comment>
<dbReference type="GO" id="GO:0008270">
    <property type="term" value="F:zinc ion binding"/>
    <property type="evidence" value="ECO:0007669"/>
    <property type="project" value="UniProtKB-KW"/>
</dbReference>
<protein>
    <recommendedName>
        <fullName evidence="3">CCHC-type domain-containing protein</fullName>
    </recommendedName>
</protein>
<feature type="compositionally biased region" description="Basic residues" evidence="2">
    <location>
        <begin position="70"/>
        <end position="81"/>
    </location>
</feature>